<reference evidence="12" key="1">
    <citation type="submission" date="2019-03" db="EMBL/GenBank/DDBJ databases">
        <title>Improved annotation for the trematode Fasciola hepatica.</title>
        <authorList>
            <person name="Choi Y.-J."/>
            <person name="Martin J."/>
            <person name="Mitreva M."/>
        </authorList>
    </citation>
    <scope>NUCLEOTIDE SEQUENCE [LARGE SCALE GENOMIC DNA]</scope>
</reference>
<evidence type="ECO:0000256" key="5">
    <source>
        <dbReference type="ARBA" id="ARBA00022598"/>
    </source>
</evidence>
<proteinExistence type="inferred from homology"/>
<evidence type="ECO:0000256" key="7">
    <source>
        <dbReference type="ARBA" id="ARBA00022840"/>
    </source>
</evidence>
<dbReference type="EMBL" id="JXXN02000667">
    <property type="protein sequence ID" value="THD26665.1"/>
    <property type="molecule type" value="Genomic_DNA"/>
</dbReference>
<dbReference type="Pfam" id="PF00795">
    <property type="entry name" value="CN_hydrolase"/>
    <property type="match status" value="1"/>
</dbReference>
<gene>
    <name evidence="12" type="ORF">D915_002149</name>
</gene>
<dbReference type="FunFam" id="3.40.50.620:FF:000036">
    <property type="entry name" value="Glutamine-dependent NAD(+) synthetase"/>
    <property type="match status" value="1"/>
</dbReference>
<dbReference type="InterPro" id="IPR003010">
    <property type="entry name" value="C-N_Hydrolase"/>
</dbReference>
<dbReference type="Gene3D" id="3.60.110.10">
    <property type="entry name" value="Carbon-nitrogen hydrolase"/>
    <property type="match status" value="1"/>
</dbReference>
<comment type="similarity">
    <text evidence="2 10">In the C-terminal section; belongs to the NAD synthetase family.</text>
</comment>
<dbReference type="InterPro" id="IPR022310">
    <property type="entry name" value="NAD/GMP_synthase"/>
</dbReference>
<dbReference type="InterPro" id="IPR036526">
    <property type="entry name" value="C-N_Hydrolase_sf"/>
</dbReference>
<evidence type="ECO:0000256" key="8">
    <source>
        <dbReference type="ARBA" id="ARBA00023027"/>
    </source>
</evidence>
<dbReference type="InterPro" id="IPR014729">
    <property type="entry name" value="Rossmann-like_a/b/a_fold"/>
</dbReference>
<dbReference type="CDD" id="cd07570">
    <property type="entry name" value="GAT_Gln-NAD-synth"/>
    <property type="match status" value="1"/>
</dbReference>
<evidence type="ECO:0000256" key="9">
    <source>
        <dbReference type="ARBA" id="ARBA00030681"/>
    </source>
</evidence>
<evidence type="ECO:0000259" key="11">
    <source>
        <dbReference type="PROSITE" id="PS50263"/>
    </source>
</evidence>
<dbReference type="UniPathway" id="UPA00253">
    <property type="reaction ID" value="UER00334"/>
</dbReference>
<dbReference type="InterPro" id="IPR003694">
    <property type="entry name" value="NAD_synthase"/>
</dbReference>
<dbReference type="GO" id="GO:0005737">
    <property type="term" value="C:cytoplasm"/>
    <property type="evidence" value="ECO:0007669"/>
    <property type="project" value="InterPro"/>
</dbReference>
<evidence type="ECO:0000256" key="2">
    <source>
        <dbReference type="ARBA" id="ARBA00007145"/>
    </source>
</evidence>
<comment type="catalytic activity">
    <reaction evidence="10">
        <text>deamido-NAD(+) + L-glutamine + ATP + H2O = L-glutamate + AMP + diphosphate + NAD(+) + H(+)</text>
        <dbReference type="Rhea" id="RHEA:24384"/>
        <dbReference type="ChEBI" id="CHEBI:15377"/>
        <dbReference type="ChEBI" id="CHEBI:15378"/>
        <dbReference type="ChEBI" id="CHEBI:29985"/>
        <dbReference type="ChEBI" id="CHEBI:30616"/>
        <dbReference type="ChEBI" id="CHEBI:33019"/>
        <dbReference type="ChEBI" id="CHEBI:57540"/>
        <dbReference type="ChEBI" id="CHEBI:58359"/>
        <dbReference type="ChEBI" id="CHEBI:58437"/>
        <dbReference type="ChEBI" id="CHEBI:456215"/>
        <dbReference type="EC" id="6.3.5.1"/>
    </reaction>
</comment>
<keyword evidence="5 10" id="KW-0436">Ligase</keyword>
<dbReference type="PROSITE" id="PS50263">
    <property type="entry name" value="CN_HYDROLASE"/>
    <property type="match status" value="1"/>
</dbReference>
<protein>
    <recommendedName>
        <fullName evidence="4 10">Glutamine-dependent NAD(+) synthetase</fullName>
        <ecNumber evidence="3 10">6.3.5.1</ecNumber>
    </recommendedName>
    <alternativeName>
        <fullName evidence="9 10">NAD(+) synthase [glutamine-hydrolyzing]</fullName>
    </alternativeName>
</protein>
<dbReference type="SUPFAM" id="SSF56317">
    <property type="entry name" value="Carbon-nitrogen hydrolase"/>
    <property type="match status" value="1"/>
</dbReference>
<dbReference type="GO" id="GO:0003952">
    <property type="term" value="F:NAD+ synthase (glutamine-hydrolyzing) activity"/>
    <property type="evidence" value="ECO:0007669"/>
    <property type="project" value="UniProtKB-UniRule"/>
</dbReference>
<evidence type="ECO:0000313" key="13">
    <source>
        <dbReference type="Proteomes" id="UP000230066"/>
    </source>
</evidence>
<keyword evidence="7 10" id="KW-0067">ATP-binding</keyword>
<dbReference type="AlphaFoldDB" id="A0A4E0RHH5"/>
<evidence type="ECO:0000313" key="12">
    <source>
        <dbReference type="EMBL" id="THD26665.1"/>
    </source>
</evidence>
<evidence type="ECO:0000256" key="1">
    <source>
        <dbReference type="ARBA" id="ARBA00005188"/>
    </source>
</evidence>
<dbReference type="GO" id="GO:0009435">
    <property type="term" value="P:NAD+ biosynthetic process"/>
    <property type="evidence" value="ECO:0007669"/>
    <property type="project" value="UniProtKB-UniRule"/>
</dbReference>
<feature type="domain" description="CN hydrolase" evidence="11">
    <location>
        <begin position="8"/>
        <end position="292"/>
    </location>
</feature>
<evidence type="ECO:0000256" key="3">
    <source>
        <dbReference type="ARBA" id="ARBA00012743"/>
    </source>
</evidence>
<evidence type="ECO:0000256" key="6">
    <source>
        <dbReference type="ARBA" id="ARBA00022741"/>
    </source>
</evidence>
<dbReference type="EC" id="6.3.5.1" evidence="3 10"/>
<dbReference type="Pfam" id="PF02540">
    <property type="entry name" value="NAD_synthase"/>
    <property type="match status" value="1"/>
</dbReference>
<keyword evidence="8 10" id="KW-0520">NAD</keyword>
<evidence type="ECO:0000256" key="10">
    <source>
        <dbReference type="PIRNR" id="PIRNR006630"/>
    </source>
</evidence>
<organism evidence="12 13">
    <name type="scientific">Fasciola hepatica</name>
    <name type="common">Liver fluke</name>
    <dbReference type="NCBI Taxonomy" id="6192"/>
    <lineage>
        <taxon>Eukaryota</taxon>
        <taxon>Metazoa</taxon>
        <taxon>Spiralia</taxon>
        <taxon>Lophotrochozoa</taxon>
        <taxon>Platyhelminthes</taxon>
        <taxon>Trematoda</taxon>
        <taxon>Digenea</taxon>
        <taxon>Plagiorchiida</taxon>
        <taxon>Echinostomata</taxon>
        <taxon>Echinostomatoidea</taxon>
        <taxon>Fasciolidae</taxon>
        <taxon>Fasciola</taxon>
    </lineage>
</organism>
<evidence type="ECO:0000256" key="4">
    <source>
        <dbReference type="ARBA" id="ARBA00017309"/>
    </source>
</evidence>
<dbReference type="GO" id="GO:0005524">
    <property type="term" value="F:ATP binding"/>
    <property type="evidence" value="ECO:0007669"/>
    <property type="project" value="UniProtKB-UniRule"/>
</dbReference>
<name>A0A4E0RHH5_FASHE</name>
<dbReference type="HAMAP" id="MF_02090">
    <property type="entry name" value="NadE_glutamine_dep"/>
    <property type="match status" value="1"/>
</dbReference>
<dbReference type="SUPFAM" id="SSF52402">
    <property type="entry name" value="Adenine nucleotide alpha hydrolases-like"/>
    <property type="match status" value="1"/>
</dbReference>
<dbReference type="Gene3D" id="3.40.50.620">
    <property type="entry name" value="HUPs"/>
    <property type="match status" value="1"/>
</dbReference>
<comment type="pathway">
    <text evidence="1 10">Cofactor biosynthesis; NAD(+) biosynthesis; NAD(+) from deamido-NAD(+) (L-Gln route): step 1/1.</text>
</comment>
<sequence>MLRMGSKFTLGLCVLNQWALDFLGNTRRILRSIEKSKEAGARYRLGPELELSSYGCADHFHELDTFDHSWQCLAEILEQTIVNENMRDIVCDIGMPVLFSGVAYNCRVILLNGRILLIRPKLVLADGGLHRETRWFTAWPHQMCVVEYSLPAVVRQASLDRAQTSAPFGDALLYFVGQGADGDITIGLETCEELWIGCPPHLRMYASGADVVLNASASHHELRKLNRRISLVEMASRSSGGGLYAYTNLRGCDAERVCYDGGAMAAVSGQLIFLGKQFSIEEVEVNVITTELGAIRSRRITNKSFGRTAAAATAVRHSDGNGISGYPVIRVDFSVCYESDGSVPRTTNSTVIAPMLRPEEEISKGPALWLWDILRRSGSAGFFLCLSGGLDSASVACLVLSLCSEISNAIQLNNSEVIQALQRILNCSESDIHKLTPRDLCSRIFFTCYMPSENSSAETRCRAFQLAQAIGSHHLIADIGDAVSSLVKTATQSLSLSRLPRFTVQGGEARESLALQNVQARSRMVLSYLMAQLIPQQHQLSSGLLMLSSGNLDECLRGYLTKYDCSSADLNPIGSISKKDLRAFIYYCAESLSCCLDPPYSTQMKEALQRIASAQPTAELIPLDSAGNIQQNDEADMGLTYNMLSLFGRLRKIESCGPYSMLCRLLDGAWMEVKDDIPEDCLDENRLMNVRLASFLSSKVKWFFRMYAINRHKTTVLPPAYHTEAYNADDNRFDLRPFLYPADWTHQFVRMDLLIRDWGNQLHQM</sequence>
<keyword evidence="13" id="KW-1185">Reference proteome</keyword>
<dbReference type="PANTHER" id="PTHR23090">
    <property type="entry name" value="NH 3 /GLUTAMINE-DEPENDENT NAD + SYNTHETASE"/>
    <property type="match status" value="1"/>
</dbReference>
<dbReference type="NCBIfam" id="TIGR00552">
    <property type="entry name" value="nadE"/>
    <property type="match status" value="1"/>
</dbReference>
<dbReference type="PANTHER" id="PTHR23090:SF9">
    <property type="entry name" value="GLUTAMINE-DEPENDENT NAD(+) SYNTHETASE"/>
    <property type="match status" value="1"/>
</dbReference>
<comment type="caution">
    <text evidence="12">The sequence shown here is derived from an EMBL/GenBank/DDBJ whole genome shotgun (WGS) entry which is preliminary data.</text>
</comment>
<accession>A0A4E0RHH5</accession>
<keyword evidence="6 10" id="KW-0547">Nucleotide-binding</keyword>
<dbReference type="InterPro" id="IPR014445">
    <property type="entry name" value="Gln-dep_NAD_synthase"/>
</dbReference>
<dbReference type="Proteomes" id="UP000230066">
    <property type="component" value="Unassembled WGS sequence"/>
</dbReference>
<dbReference type="PIRSF" id="PIRSF006630">
    <property type="entry name" value="NADS_GAT"/>
    <property type="match status" value="1"/>
</dbReference>
<dbReference type="GO" id="GO:0004359">
    <property type="term" value="F:glutaminase activity"/>
    <property type="evidence" value="ECO:0007669"/>
    <property type="project" value="InterPro"/>
</dbReference>
<dbReference type="CDD" id="cd00553">
    <property type="entry name" value="NAD_synthase"/>
    <property type="match status" value="1"/>
</dbReference>